<gene>
    <name evidence="1" type="ORF">CIT26_26185</name>
</gene>
<sequence>MRAMGGSPSITEALVKNCFVEFALREEAYGALTQIRRVFAAFGKSFLVTNTVIDSLQQSKVVWIGNATS</sequence>
<proteinExistence type="predicted"/>
<evidence type="ECO:0000313" key="2">
    <source>
        <dbReference type="Proteomes" id="UP000216442"/>
    </source>
</evidence>
<comment type="caution">
    <text evidence="1">The sequence shown here is derived from an EMBL/GenBank/DDBJ whole genome shotgun (WGS) entry which is preliminary data.</text>
</comment>
<dbReference type="Proteomes" id="UP000216442">
    <property type="component" value="Unassembled WGS sequence"/>
</dbReference>
<protein>
    <submittedName>
        <fullName evidence="1">Uncharacterized protein</fullName>
    </submittedName>
</protein>
<reference evidence="1 2" key="1">
    <citation type="submission" date="2017-08" db="EMBL/GenBank/DDBJ databases">
        <title>Mesorhizobium wenxinae sp. nov., a novel rhizobial species isolated from root nodules of chickpea (Cicer arietinum L.).</title>
        <authorList>
            <person name="Zhang J."/>
        </authorList>
    </citation>
    <scope>NUCLEOTIDE SEQUENCE [LARGE SCALE GENOMIC DNA]</scope>
    <source>
        <strain evidence="1 2">SDW018</strain>
    </source>
</reference>
<organism evidence="1 2">
    <name type="scientific">Mesorhizobium temperatum</name>
    <dbReference type="NCBI Taxonomy" id="241416"/>
    <lineage>
        <taxon>Bacteria</taxon>
        <taxon>Pseudomonadati</taxon>
        <taxon>Pseudomonadota</taxon>
        <taxon>Alphaproteobacteria</taxon>
        <taxon>Hyphomicrobiales</taxon>
        <taxon>Phyllobacteriaceae</taxon>
        <taxon>Mesorhizobium</taxon>
    </lineage>
</organism>
<evidence type="ECO:0000313" key="1">
    <source>
        <dbReference type="EMBL" id="PAQ05736.1"/>
    </source>
</evidence>
<dbReference type="AlphaFoldDB" id="A0A271LES7"/>
<accession>A0A271LES7</accession>
<keyword evidence="2" id="KW-1185">Reference proteome</keyword>
<dbReference type="EMBL" id="NPKJ01000068">
    <property type="protein sequence ID" value="PAQ05736.1"/>
    <property type="molecule type" value="Genomic_DNA"/>
</dbReference>
<name>A0A271LES7_9HYPH</name>